<dbReference type="InterPro" id="IPR058725">
    <property type="entry name" value="YczF"/>
</dbReference>
<keyword evidence="1" id="KW-0812">Transmembrane</keyword>
<dbReference type="AlphaFoldDB" id="A0A0K9GQ61"/>
<dbReference type="Pfam" id="PF26310">
    <property type="entry name" value="YczF"/>
    <property type="match status" value="1"/>
</dbReference>
<evidence type="ECO:0000256" key="1">
    <source>
        <dbReference type="SAM" id="Phobius"/>
    </source>
</evidence>
<protein>
    <submittedName>
        <fullName evidence="2">Uncharacterized protein</fullName>
    </submittedName>
</protein>
<keyword evidence="1" id="KW-1133">Transmembrane helix</keyword>
<evidence type="ECO:0000313" key="3">
    <source>
        <dbReference type="Proteomes" id="UP000037146"/>
    </source>
</evidence>
<dbReference type="EMBL" id="LFZW01000001">
    <property type="protein sequence ID" value="KMY48839.1"/>
    <property type="molecule type" value="Genomic_DNA"/>
</dbReference>
<dbReference type="Proteomes" id="UP000037146">
    <property type="component" value="Unassembled WGS sequence"/>
</dbReference>
<dbReference type="STRING" id="1679170.AC625_04350"/>
<feature type="transmembrane region" description="Helical" evidence="1">
    <location>
        <begin position="48"/>
        <end position="67"/>
    </location>
</feature>
<dbReference type="PATRIC" id="fig|1679170.3.peg.933"/>
<name>A0A0K9GQ61_9BACI</name>
<organism evidence="2 3">
    <name type="scientific">Peribacillus loiseleuriae</name>
    <dbReference type="NCBI Taxonomy" id="1679170"/>
    <lineage>
        <taxon>Bacteria</taxon>
        <taxon>Bacillati</taxon>
        <taxon>Bacillota</taxon>
        <taxon>Bacilli</taxon>
        <taxon>Bacillales</taxon>
        <taxon>Bacillaceae</taxon>
        <taxon>Peribacillus</taxon>
    </lineage>
</organism>
<keyword evidence="3" id="KW-1185">Reference proteome</keyword>
<reference evidence="3" key="1">
    <citation type="submission" date="2015-07" db="EMBL/GenBank/DDBJ databases">
        <title>Genome sequencing project for genomic taxonomy and phylogenomics of Bacillus-like bacteria.</title>
        <authorList>
            <person name="Liu B."/>
            <person name="Wang J."/>
            <person name="Zhu Y."/>
            <person name="Liu G."/>
            <person name="Chen Q."/>
            <person name="Chen Z."/>
            <person name="Lan J."/>
            <person name="Che J."/>
            <person name="Ge C."/>
            <person name="Shi H."/>
            <person name="Pan Z."/>
            <person name="Liu X."/>
        </authorList>
    </citation>
    <scope>NUCLEOTIDE SEQUENCE [LARGE SCALE GENOMIC DNA]</scope>
    <source>
        <strain evidence="3">FJAT-27997</strain>
    </source>
</reference>
<sequence length="79" mass="9046">MKILGVTCLMLALLFSFSLYLDILQGFDFRTSLKNAYNPFVVMETPELVVLFLFVFILFADTIIAFVQKKKGKTNKTKT</sequence>
<gene>
    <name evidence="2" type="ORF">AC625_04350</name>
</gene>
<evidence type="ECO:0000313" key="2">
    <source>
        <dbReference type="EMBL" id="KMY48839.1"/>
    </source>
</evidence>
<accession>A0A0K9GQ61</accession>
<proteinExistence type="predicted"/>
<keyword evidence="1" id="KW-0472">Membrane</keyword>
<comment type="caution">
    <text evidence="2">The sequence shown here is derived from an EMBL/GenBank/DDBJ whole genome shotgun (WGS) entry which is preliminary data.</text>
</comment>